<dbReference type="SUPFAM" id="SSF51735">
    <property type="entry name" value="NAD(P)-binding Rossmann-fold domains"/>
    <property type="match status" value="1"/>
</dbReference>
<keyword evidence="6" id="KW-1185">Reference proteome</keyword>
<dbReference type="Pfam" id="PF01370">
    <property type="entry name" value="Epimerase"/>
    <property type="match status" value="1"/>
</dbReference>
<dbReference type="RefSeq" id="WP_106239431.1">
    <property type="nucleotide sequence ID" value="NZ_PVZC01000001.1"/>
</dbReference>
<comment type="similarity">
    <text evidence="1">Belongs to the NAD(P)-dependent epimerase/dehydratase family.</text>
</comment>
<evidence type="ECO:0000259" key="4">
    <source>
        <dbReference type="Pfam" id="PF01370"/>
    </source>
</evidence>
<reference evidence="5 6" key="1">
    <citation type="submission" date="2018-03" db="EMBL/GenBank/DDBJ databases">
        <title>Genomic Encyclopedia of Archaeal and Bacterial Type Strains, Phase II (KMG-II): from individual species to whole genera.</title>
        <authorList>
            <person name="Goeker M."/>
        </authorList>
    </citation>
    <scope>NUCLEOTIDE SEQUENCE [LARGE SCALE GENOMIC DNA]</scope>
    <source>
        <strain evidence="5 6">DSM 45601</strain>
    </source>
</reference>
<dbReference type="InterPro" id="IPR001509">
    <property type="entry name" value="Epimerase_deHydtase"/>
</dbReference>
<evidence type="ECO:0000256" key="1">
    <source>
        <dbReference type="ARBA" id="ARBA00007637"/>
    </source>
</evidence>
<dbReference type="InterPro" id="IPR036291">
    <property type="entry name" value="NAD(P)-bd_dom_sf"/>
</dbReference>
<dbReference type="Gene3D" id="3.40.50.720">
    <property type="entry name" value="NAD(P)-binding Rossmann-like Domain"/>
    <property type="match status" value="1"/>
</dbReference>
<gene>
    <name evidence="5" type="ORF">CLV72_101837</name>
</gene>
<dbReference type="AlphaFoldDB" id="A0A2T0QE64"/>
<organism evidence="5 6">
    <name type="scientific">Allonocardiopsis opalescens</name>
    <dbReference type="NCBI Taxonomy" id="1144618"/>
    <lineage>
        <taxon>Bacteria</taxon>
        <taxon>Bacillati</taxon>
        <taxon>Actinomycetota</taxon>
        <taxon>Actinomycetes</taxon>
        <taxon>Streptosporangiales</taxon>
        <taxon>Allonocardiopsis</taxon>
    </lineage>
</organism>
<dbReference type="EMBL" id="PVZC01000001">
    <property type="protein sequence ID" value="PRY02236.1"/>
    <property type="molecule type" value="Genomic_DNA"/>
</dbReference>
<dbReference type="OrthoDB" id="8770295at2"/>
<accession>A0A2T0QE64</accession>
<feature type="domain" description="NAD-dependent epimerase/dehydratase" evidence="4">
    <location>
        <begin position="16"/>
        <end position="229"/>
    </location>
</feature>
<keyword evidence="3" id="KW-0520">NAD</keyword>
<dbReference type="PANTHER" id="PTHR43103">
    <property type="entry name" value="NUCLEOSIDE-DIPHOSPHATE-SUGAR EPIMERASE"/>
    <property type="match status" value="1"/>
</dbReference>
<evidence type="ECO:0000313" key="6">
    <source>
        <dbReference type="Proteomes" id="UP000237846"/>
    </source>
</evidence>
<dbReference type="PANTHER" id="PTHR43103:SF5">
    <property type="entry name" value="4-EPIMERASE, PUTATIVE (AFU_ORTHOLOGUE AFUA_7G00360)-RELATED"/>
    <property type="match status" value="1"/>
</dbReference>
<evidence type="ECO:0000256" key="3">
    <source>
        <dbReference type="ARBA" id="ARBA00023027"/>
    </source>
</evidence>
<evidence type="ECO:0000256" key="2">
    <source>
        <dbReference type="ARBA" id="ARBA00023002"/>
    </source>
</evidence>
<keyword evidence="2" id="KW-0560">Oxidoreductase</keyword>
<dbReference type="GO" id="GO:0016491">
    <property type="term" value="F:oxidoreductase activity"/>
    <property type="evidence" value="ECO:0007669"/>
    <property type="project" value="UniProtKB-KW"/>
</dbReference>
<protein>
    <submittedName>
        <fullName evidence="5">Nucleoside-diphosphate-sugar epimerase</fullName>
    </submittedName>
</protein>
<sequence length="297" mass="30905">MPSESLQAPAGGPARVLVTGAAGLLGRAVLARYAAAGVAVTALVEADPGDLPADRVAVGDARDPELVAEALRDVDAVAHLAAIPRPGGGVPDEHVFANNTAATFTVLDGAGRAGVHRAVTASSLAATGTSFGWEKAPPAYLPLDESVPLRPADPYALSKQTDEATAAMVARRYGMSVTALRFPHLAAPPESKEGLAAHYCVDPAVGAPHLWAYLHPDDAARACALALTVPGPGRHVAFLAAPRTYAAQPTEELLARYHPDVPRRALLPGRAVPIDTRHARELLGFEAELLWPEPEDL</sequence>
<dbReference type="Proteomes" id="UP000237846">
    <property type="component" value="Unassembled WGS sequence"/>
</dbReference>
<evidence type="ECO:0000313" key="5">
    <source>
        <dbReference type="EMBL" id="PRY02236.1"/>
    </source>
</evidence>
<comment type="caution">
    <text evidence="5">The sequence shown here is derived from an EMBL/GenBank/DDBJ whole genome shotgun (WGS) entry which is preliminary data.</text>
</comment>
<proteinExistence type="inferred from homology"/>
<name>A0A2T0QE64_9ACTN</name>